<name>A0A914WPV8_9BILA</name>
<dbReference type="GO" id="GO:0031045">
    <property type="term" value="C:dense core granule"/>
    <property type="evidence" value="ECO:0007669"/>
    <property type="project" value="TreeGrafter"/>
</dbReference>
<dbReference type="GO" id="GO:0048791">
    <property type="term" value="P:calcium ion-regulated exocytosis of neurotransmitter"/>
    <property type="evidence" value="ECO:0007669"/>
    <property type="project" value="TreeGrafter"/>
</dbReference>
<evidence type="ECO:0000313" key="5">
    <source>
        <dbReference type="WBParaSite" id="PSAMB.scaffold483size49677.g6281.t1"/>
    </source>
</evidence>
<dbReference type="GO" id="GO:0030276">
    <property type="term" value="F:clathrin binding"/>
    <property type="evidence" value="ECO:0007669"/>
    <property type="project" value="TreeGrafter"/>
</dbReference>
<dbReference type="SMART" id="SM00239">
    <property type="entry name" value="C2"/>
    <property type="match status" value="1"/>
</dbReference>
<dbReference type="GO" id="GO:0001786">
    <property type="term" value="F:phosphatidylserine binding"/>
    <property type="evidence" value="ECO:0007669"/>
    <property type="project" value="TreeGrafter"/>
</dbReference>
<protein>
    <submittedName>
        <fullName evidence="5">C2 domain-containing protein</fullName>
    </submittedName>
</protein>
<reference evidence="5" key="1">
    <citation type="submission" date="2022-11" db="UniProtKB">
        <authorList>
            <consortium name="WormBaseParasite"/>
        </authorList>
    </citation>
    <scope>IDENTIFICATION</scope>
</reference>
<dbReference type="GO" id="GO:0048488">
    <property type="term" value="P:synaptic vesicle endocytosis"/>
    <property type="evidence" value="ECO:0007669"/>
    <property type="project" value="TreeGrafter"/>
</dbReference>
<dbReference type="Proteomes" id="UP000887566">
    <property type="component" value="Unplaced"/>
</dbReference>
<dbReference type="GO" id="GO:0030672">
    <property type="term" value="C:synaptic vesicle membrane"/>
    <property type="evidence" value="ECO:0007669"/>
    <property type="project" value="TreeGrafter"/>
</dbReference>
<organism evidence="4 5">
    <name type="scientific">Plectus sambesii</name>
    <dbReference type="NCBI Taxonomy" id="2011161"/>
    <lineage>
        <taxon>Eukaryota</taxon>
        <taxon>Metazoa</taxon>
        <taxon>Ecdysozoa</taxon>
        <taxon>Nematoda</taxon>
        <taxon>Chromadorea</taxon>
        <taxon>Plectida</taxon>
        <taxon>Plectina</taxon>
        <taxon>Plectoidea</taxon>
        <taxon>Plectidae</taxon>
        <taxon>Plectus</taxon>
    </lineage>
</organism>
<feature type="region of interest" description="Disordered" evidence="2">
    <location>
        <begin position="1"/>
        <end position="39"/>
    </location>
</feature>
<dbReference type="FunFam" id="2.60.40.150:FF:000016">
    <property type="entry name" value="Synaptotagmin 1"/>
    <property type="match status" value="1"/>
</dbReference>
<sequence>MMTTPTSERQTETGGGSRLSRAAVSFRKKKKQTSEEDNKSPPYFGSIHFKLDYDFTSNKLACTVVEGKEFPAMDRNGMSDPYVKLYILPERKQKFETKIKRKNLNPVYNETFLFNIPFNELHSKTLMLIVYDFDRLSKDDRIGQLTLPLDSVDFGGEIDEWRDIEPPIEEQDQEARLGDLMNSIPATACRRKSAREKCPHMSRQRRLV</sequence>
<evidence type="ECO:0000256" key="2">
    <source>
        <dbReference type="SAM" id="MobiDB-lite"/>
    </source>
</evidence>
<dbReference type="InterPro" id="IPR035892">
    <property type="entry name" value="C2_domain_sf"/>
</dbReference>
<dbReference type="InterPro" id="IPR001565">
    <property type="entry name" value="Synaptotagmin"/>
</dbReference>
<feature type="domain" description="C2" evidence="3">
    <location>
        <begin position="43"/>
        <end position="162"/>
    </location>
</feature>
<keyword evidence="1" id="KW-0677">Repeat</keyword>
<dbReference type="Pfam" id="PF00168">
    <property type="entry name" value="C2"/>
    <property type="match status" value="1"/>
</dbReference>
<keyword evidence="4" id="KW-1185">Reference proteome</keyword>
<dbReference type="WBParaSite" id="PSAMB.scaffold483size49677.g6281.t1">
    <property type="protein sequence ID" value="PSAMB.scaffold483size49677.g6281.t1"/>
    <property type="gene ID" value="PSAMB.scaffold483size49677.g6281"/>
</dbReference>
<evidence type="ECO:0000256" key="1">
    <source>
        <dbReference type="ARBA" id="ARBA00022737"/>
    </source>
</evidence>
<evidence type="ECO:0000313" key="4">
    <source>
        <dbReference type="Proteomes" id="UP000887566"/>
    </source>
</evidence>
<dbReference type="GO" id="GO:0005886">
    <property type="term" value="C:plasma membrane"/>
    <property type="evidence" value="ECO:0007669"/>
    <property type="project" value="TreeGrafter"/>
</dbReference>
<dbReference type="GO" id="GO:0000149">
    <property type="term" value="F:SNARE binding"/>
    <property type="evidence" value="ECO:0007669"/>
    <property type="project" value="TreeGrafter"/>
</dbReference>
<dbReference type="GO" id="GO:0005509">
    <property type="term" value="F:calcium ion binding"/>
    <property type="evidence" value="ECO:0007669"/>
    <property type="project" value="TreeGrafter"/>
</dbReference>
<proteinExistence type="predicted"/>
<dbReference type="PROSITE" id="PS50004">
    <property type="entry name" value="C2"/>
    <property type="match status" value="1"/>
</dbReference>
<dbReference type="InterPro" id="IPR000008">
    <property type="entry name" value="C2_dom"/>
</dbReference>
<accession>A0A914WPV8</accession>
<dbReference type="SUPFAM" id="SSF49562">
    <property type="entry name" value="C2 domain (Calcium/lipid-binding domain, CaLB)"/>
    <property type="match status" value="1"/>
</dbReference>
<dbReference type="PRINTS" id="PR00399">
    <property type="entry name" value="SYNAPTOTAGMN"/>
</dbReference>
<dbReference type="Gene3D" id="2.60.40.150">
    <property type="entry name" value="C2 domain"/>
    <property type="match status" value="1"/>
</dbReference>
<dbReference type="GO" id="GO:0030424">
    <property type="term" value="C:axon"/>
    <property type="evidence" value="ECO:0007669"/>
    <property type="project" value="TreeGrafter"/>
</dbReference>
<dbReference type="PRINTS" id="PR00360">
    <property type="entry name" value="C2DOMAIN"/>
</dbReference>
<evidence type="ECO:0000259" key="3">
    <source>
        <dbReference type="PROSITE" id="PS50004"/>
    </source>
</evidence>
<dbReference type="AlphaFoldDB" id="A0A914WPV8"/>
<dbReference type="PANTHER" id="PTHR10024">
    <property type="entry name" value="SYNAPTOTAGMIN"/>
    <property type="match status" value="1"/>
</dbReference>
<dbReference type="PANTHER" id="PTHR10024:SF352">
    <property type="entry name" value="SYNAPTOTAGMIN 2"/>
    <property type="match status" value="1"/>
</dbReference>
<dbReference type="GO" id="GO:0005544">
    <property type="term" value="F:calcium-dependent phospholipid binding"/>
    <property type="evidence" value="ECO:0007669"/>
    <property type="project" value="TreeGrafter"/>
</dbReference>